<gene>
    <name evidence="2" type="primary">orf479</name>
</gene>
<proteinExistence type="predicted"/>
<feature type="transmembrane region" description="Helical" evidence="1">
    <location>
        <begin position="144"/>
        <end position="168"/>
    </location>
</feature>
<name>A0A5Q0N1Y1_9AGAR</name>
<dbReference type="EMBL" id="MK993554">
    <property type="protein sequence ID" value="QFZ98506.1"/>
    <property type="molecule type" value="Genomic_DNA"/>
</dbReference>
<accession>A0A5Q0N1Y1</accession>
<evidence type="ECO:0000256" key="1">
    <source>
        <dbReference type="SAM" id="Phobius"/>
    </source>
</evidence>
<keyword evidence="1" id="KW-0812">Transmembrane</keyword>
<feature type="transmembrane region" description="Helical" evidence="1">
    <location>
        <begin position="188"/>
        <end position="213"/>
    </location>
</feature>
<keyword evidence="1" id="KW-1133">Transmembrane helix</keyword>
<geneLocation type="mitochondrion" evidence="2"/>
<evidence type="ECO:0000313" key="2">
    <source>
        <dbReference type="EMBL" id="QFZ98506.1"/>
    </source>
</evidence>
<keyword evidence="1" id="KW-0472">Membrane</keyword>
<dbReference type="GeneID" id="42437561"/>
<keyword evidence="2" id="KW-0496">Mitochondrion</keyword>
<organism evidence="2">
    <name type="scientific">Amanita pseudoporphyria</name>
    <dbReference type="NCBI Taxonomy" id="67725"/>
    <lineage>
        <taxon>Eukaryota</taxon>
        <taxon>Fungi</taxon>
        <taxon>Dikarya</taxon>
        <taxon>Basidiomycota</taxon>
        <taxon>Agaricomycotina</taxon>
        <taxon>Agaricomycetes</taxon>
        <taxon>Agaricomycetidae</taxon>
        <taxon>Agaricales</taxon>
        <taxon>Pluteineae</taxon>
        <taxon>Amanitaceae</taxon>
        <taxon>Amanita</taxon>
    </lineage>
</organism>
<dbReference type="AlphaFoldDB" id="A0A5Q0N1Y1"/>
<reference evidence="2" key="1">
    <citation type="journal article" name="Front. Microbiol.">
        <title>Comparative Mitogenome Analysis Reveals Mitochondrial Genome Differentiation in Ectomycorrhizal and Asymbiotic Amanita Species.</title>
        <authorList>
            <person name="Li Q."/>
            <person name="He X."/>
            <person name="Ren Y."/>
            <person name="Xiong C."/>
            <person name="Jin X."/>
            <person name="Peng L."/>
            <person name="Huang W."/>
        </authorList>
    </citation>
    <scope>NUCLEOTIDE SEQUENCE</scope>
</reference>
<sequence>MVKLINTNIDILKKSIWISLELLVKFISKYFLTETFLSKAYSFQTRLANLNRILILQFYRTTFQTSKGNEENVKKISTKLSTNRYTIFFLTLSKKILKTVYNILYYLISRYKYFILFINVIYILSLVLDSYLDSSISSVLINKFSNIVIISLIKNFISKFIIIFTYLCHLGNISNINITSYDITYVNYLIPFFIIHLTLLLIVIGYLFFLLKIKVLVDNLFIKFLFKQINLIKFLKNSFLIILNLLNLDIMEYYYNFNKVILKNMVTLSLTGNELVLSDQNPEGITSVQNSSPSDDLPGESFSNLTVTDTGDEASELGLDTPLSNSTIAVDSENNLLPTENKNFFELSREDRTKHIINKFEDKGMNVAYYTITWLMEKITLNTDGNLNNVDLLIDSYLLEMLNLERKTKLKSFAFHRDKPFLINLVHKTPLEYPYVIPAKNNLTEADLYDLKDAIFKNGAEILTENSEYEAELKSDEKK</sequence>
<protein>
    <submittedName>
        <fullName evidence="2">Uncharacterized protein</fullName>
    </submittedName>
</protein>
<feature type="transmembrane region" description="Helical" evidence="1">
    <location>
        <begin position="113"/>
        <end position="132"/>
    </location>
</feature>
<dbReference type="RefSeq" id="YP_009710557.1">
    <property type="nucleotide sequence ID" value="NC_045194.1"/>
</dbReference>